<feature type="non-terminal residue" evidence="1">
    <location>
        <position position="221"/>
    </location>
</feature>
<protein>
    <recommendedName>
        <fullName evidence="2">SMP-30/Gluconolactonase/LRE-like region domain-containing protein</fullName>
    </recommendedName>
</protein>
<evidence type="ECO:0008006" key="2">
    <source>
        <dbReference type="Google" id="ProtNLM"/>
    </source>
</evidence>
<reference evidence="1" key="1">
    <citation type="submission" date="2018-05" db="EMBL/GenBank/DDBJ databases">
        <authorList>
            <person name="Lanie J.A."/>
            <person name="Ng W.-L."/>
            <person name="Kazmierczak K.M."/>
            <person name="Andrzejewski T.M."/>
            <person name="Davidsen T.M."/>
            <person name="Wayne K.J."/>
            <person name="Tettelin H."/>
            <person name="Glass J.I."/>
            <person name="Rusch D."/>
            <person name="Podicherti R."/>
            <person name="Tsui H.-C.T."/>
            <person name="Winkler M.E."/>
        </authorList>
    </citation>
    <scope>NUCLEOTIDE SEQUENCE</scope>
</reference>
<sequence>MKIKTLLPLVLLFACATPGFAGDPPAELKYARRATREETRKATLDAHDVPGERINALLEYQLDGDFPKTKEDKYYRIVTLPLPDGVQFEPGGIEYDEKGRIFVSTRIGDIWMIENALELPPYRSEYSLYASGLHEVLGLARRGDWLYATQRGEITRIKDVDGDDRGDIFEVVSDGWEIGGDYHEYAFGSKFDDEGNIWVVLCLTGSFSSQHRFRGWSVKVS</sequence>
<name>A0A382NNI4_9ZZZZ</name>
<dbReference type="PANTHER" id="PTHR33546">
    <property type="entry name" value="LARGE, MULTIFUNCTIONAL SECRETED PROTEIN-RELATED"/>
    <property type="match status" value="1"/>
</dbReference>
<dbReference type="AlphaFoldDB" id="A0A382NNI4"/>
<evidence type="ECO:0000313" key="1">
    <source>
        <dbReference type="EMBL" id="SVC61875.1"/>
    </source>
</evidence>
<accession>A0A382NNI4</accession>
<dbReference type="PROSITE" id="PS51257">
    <property type="entry name" value="PROKAR_LIPOPROTEIN"/>
    <property type="match status" value="1"/>
</dbReference>
<proteinExistence type="predicted"/>
<dbReference type="EMBL" id="UINC01101229">
    <property type="protein sequence ID" value="SVC61875.1"/>
    <property type="molecule type" value="Genomic_DNA"/>
</dbReference>
<dbReference type="SUPFAM" id="SSF63829">
    <property type="entry name" value="Calcium-dependent phosphotriesterase"/>
    <property type="match status" value="1"/>
</dbReference>
<dbReference type="PANTHER" id="PTHR33546:SF1">
    <property type="entry name" value="LARGE, MULTIFUNCTIONAL SECRETED PROTEIN"/>
    <property type="match status" value="1"/>
</dbReference>
<gene>
    <name evidence="1" type="ORF">METZ01_LOCUS314729</name>
</gene>
<organism evidence="1">
    <name type="scientific">marine metagenome</name>
    <dbReference type="NCBI Taxonomy" id="408172"/>
    <lineage>
        <taxon>unclassified sequences</taxon>
        <taxon>metagenomes</taxon>
        <taxon>ecological metagenomes</taxon>
    </lineage>
</organism>